<comment type="caution">
    <text evidence="4">The sequence shown here is derived from an EMBL/GenBank/DDBJ whole genome shotgun (WGS) entry which is preliminary data.</text>
</comment>
<dbReference type="Gene3D" id="1.10.10.800">
    <property type="match status" value="1"/>
</dbReference>
<dbReference type="AlphaFoldDB" id="A0A1C1D2Q1"/>
<sequence length="317" mass="34833">MGRENVEFKTSDRVTLRGWFYSSGDAASGKAPCLVMSHGFSALKEMDLDAFAEYFVSKLPIGVLVYDNRGFGDSDTAPGEPIHEIVPMVQCSDISDAITYAASRPDVDPDKIAIWGSSYSGGHVLYVGAVDRRVKAVLSQVPCVSGWDNFNRLVRPDFAVGFNATFAADTPSTLLIKLIDRAARAEGKEPGYVPVVDADPQKPSALPTPDSYEFFSSWEKKSNWKNDVTVKTVELFRAYEPQQLIDKISPTPLLMTVASGDVLTPADLALRAYSRANEPKQLQLLPCGHFEAYTGPYFERNATTQAEFLKKWLVEGG</sequence>
<evidence type="ECO:0000256" key="1">
    <source>
        <dbReference type="ARBA" id="ARBA00022801"/>
    </source>
</evidence>
<dbReference type="VEuPathDB" id="FungiDB:CLCR_03016"/>
<evidence type="ECO:0000256" key="2">
    <source>
        <dbReference type="ARBA" id="ARBA00038115"/>
    </source>
</evidence>
<dbReference type="eggNOG" id="ENOG502RYKB">
    <property type="taxonomic scope" value="Eukaryota"/>
</dbReference>
<dbReference type="Gene3D" id="3.40.50.1820">
    <property type="entry name" value="alpha/beta hydrolase"/>
    <property type="match status" value="1"/>
</dbReference>
<dbReference type="VEuPathDB" id="FungiDB:G647_05101"/>
<keyword evidence="1" id="KW-0378">Hydrolase</keyword>
<evidence type="ECO:0000313" key="5">
    <source>
        <dbReference type="Proteomes" id="UP000094526"/>
    </source>
</evidence>
<dbReference type="GO" id="GO:0016788">
    <property type="term" value="F:hydrolase activity, acting on ester bonds"/>
    <property type="evidence" value="ECO:0007669"/>
    <property type="project" value="UniProtKB-ARBA"/>
</dbReference>
<dbReference type="PANTHER" id="PTHR22946:SF9">
    <property type="entry name" value="POLYKETIDE TRANSFERASE AF380"/>
    <property type="match status" value="1"/>
</dbReference>
<dbReference type="SUPFAM" id="SSF53474">
    <property type="entry name" value="alpha/beta-Hydrolases"/>
    <property type="match status" value="1"/>
</dbReference>
<dbReference type="InterPro" id="IPR000073">
    <property type="entry name" value="AB_hydrolase_1"/>
</dbReference>
<organism evidence="4 5">
    <name type="scientific">Cladophialophora carrionii</name>
    <dbReference type="NCBI Taxonomy" id="86049"/>
    <lineage>
        <taxon>Eukaryota</taxon>
        <taxon>Fungi</taxon>
        <taxon>Dikarya</taxon>
        <taxon>Ascomycota</taxon>
        <taxon>Pezizomycotina</taxon>
        <taxon>Eurotiomycetes</taxon>
        <taxon>Chaetothyriomycetidae</taxon>
        <taxon>Chaetothyriales</taxon>
        <taxon>Herpotrichiellaceae</taxon>
        <taxon>Cladophialophora</taxon>
    </lineage>
</organism>
<feature type="domain" description="AB hydrolase-1" evidence="3">
    <location>
        <begin position="34"/>
        <end position="292"/>
    </location>
</feature>
<dbReference type="Proteomes" id="UP000094526">
    <property type="component" value="Unassembled WGS sequence"/>
</dbReference>
<dbReference type="InterPro" id="IPR050261">
    <property type="entry name" value="FrsA_esterase"/>
</dbReference>
<proteinExistence type="inferred from homology"/>
<name>A0A1C1D2Q1_9EURO</name>
<protein>
    <submittedName>
        <fullName evidence="4">DltD N-terminal domain protein</fullName>
    </submittedName>
</protein>
<dbReference type="STRING" id="86049.A0A1C1D2Q1"/>
<keyword evidence="5" id="KW-1185">Reference proteome</keyword>
<evidence type="ECO:0000259" key="3">
    <source>
        <dbReference type="Pfam" id="PF00561"/>
    </source>
</evidence>
<gene>
    <name evidence="4" type="ORF">CLCR_03016</name>
</gene>
<dbReference type="EMBL" id="LGRB01000003">
    <property type="protein sequence ID" value="OCT55011.1"/>
    <property type="molecule type" value="Genomic_DNA"/>
</dbReference>
<evidence type="ECO:0000313" key="4">
    <source>
        <dbReference type="EMBL" id="OCT55011.1"/>
    </source>
</evidence>
<dbReference type="InterPro" id="IPR029058">
    <property type="entry name" value="AB_hydrolase_fold"/>
</dbReference>
<accession>A0A1C1D2Q1</accession>
<comment type="similarity">
    <text evidence="2">Belongs to the AB hydrolase superfamily. FUS2 hydrolase family.</text>
</comment>
<dbReference type="PANTHER" id="PTHR22946">
    <property type="entry name" value="DIENELACTONE HYDROLASE DOMAIN-CONTAINING PROTEIN-RELATED"/>
    <property type="match status" value="1"/>
</dbReference>
<reference evidence="5" key="1">
    <citation type="submission" date="2015-07" db="EMBL/GenBank/DDBJ databases">
        <authorList>
            <person name="Teixeira M.M."/>
            <person name="Souza R.C."/>
            <person name="Almeida L.G."/>
            <person name="Vicente V.A."/>
            <person name="de Hoog S."/>
            <person name="Bocca A.L."/>
            <person name="de Almeida S.R."/>
            <person name="Vasconcelos A.T."/>
            <person name="Felipe M.S."/>
        </authorList>
    </citation>
    <scope>NUCLEOTIDE SEQUENCE [LARGE SCALE GENOMIC DNA]</scope>
    <source>
        <strain evidence="5">KSF</strain>
    </source>
</reference>
<dbReference type="OrthoDB" id="2498029at2759"/>
<dbReference type="Pfam" id="PF00561">
    <property type="entry name" value="Abhydrolase_1"/>
    <property type="match status" value="1"/>
</dbReference>